<dbReference type="PANTHER" id="PTHR38463:SF1">
    <property type="entry name" value="STRESS RESPONSE PROTEIN YSNF"/>
    <property type="match status" value="1"/>
</dbReference>
<evidence type="ECO:0000259" key="2">
    <source>
        <dbReference type="Pfam" id="PF05239"/>
    </source>
</evidence>
<dbReference type="GO" id="GO:0019684">
    <property type="term" value="P:photosynthesis, light reaction"/>
    <property type="evidence" value="ECO:0007669"/>
    <property type="project" value="InterPro"/>
</dbReference>
<protein>
    <submittedName>
        <fullName evidence="4">Photosystem reaction center subunit H</fullName>
    </submittedName>
</protein>
<evidence type="ECO:0000256" key="1">
    <source>
        <dbReference type="SAM" id="MobiDB-lite"/>
    </source>
</evidence>
<dbReference type="PANTHER" id="PTHR38463">
    <property type="entry name" value="STRESS RESPONSE PROTEIN YSNF"/>
    <property type="match status" value="1"/>
</dbReference>
<feature type="region of interest" description="Disordered" evidence="1">
    <location>
        <begin position="150"/>
        <end position="179"/>
    </location>
</feature>
<evidence type="ECO:0000259" key="3">
    <source>
        <dbReference type="Pfam" id="PF09557"/>
    </source>
</evidence>
<comment type="caution">
    <text evidence="4">The sequence shown here is derived from an EMBL/GenBank/DDBJ whole genome shotgun (WGS) entry which is preliminary data.</text>
</comment>
<dbReference type="SUPFAM" id="SSF50346">
    <property type="entry name" value="PRC-barrel domain"/>
    <property type="match status" value="1"/>
</dbReference>
<dbReference type="InterPro" id="IPR027275">
    <property type="entry name" value="PRC-brl_dom"/>
</dbReference>
<accession>A0A0V7ZNF4</accession>
<gene>
    <name evidence="4" type="ORF">BC008_23490</name>
</gene>
<keyword evidence="5" id="KW-1185">Reference proteome</keyword>
<organism evidence="4 5">
    <name type="scientific">Mastigocoleus testarum BC008</name>
    <dbReference type="NCBI Taxonomy" id="371196"/>
    <lineage>
        <taxon>Bacteria</taxon>
        <taxon>Bacillati</taxon>
        <taxon>Cyanobacteriota</taxon>
        <taxon>Cyanophyceae</taxon>
        <taxon>Nostocales</taxon>
        <taxon>Hapalosiphonaceae</taxon>
        <taxon>Mastigocoleus</taxon>
    </lineage>
</organism>
<feature type="domain" description="DUF2382" evidence="3">
    <location>
        <begin position="202"/>
        <end position="314"/>
    </location>
</feature>
<sequence>MALFKIADFNPNYREEAFDGDDVKGLDVYSARTNDKIGSIDDILVDETGRFRYLVLDTGFWIFGKKVLLPVGRCYVDPNKERIYAKNLFSKDQAEELPEYSEAMTVDYEYEERVRNIYRTPSVENSAPVEMTPPVGASGVSAVSDRLYTSTELSNSAPTPEPIITPTPDSASPGAPKYDRSTYTYDREPEMYQMDEREHQKLKLYEEKLVARKNRQMTGEVTVGKRLETEVATASVPVERERIVIERKTPTSSRIVNPTNTDFQEGEIARMKVYEETADIKKQAFVREEVSIRKEVEKDTVEAQETLRRQELDVNVEGNPVVEQ</sequence>
<evidence type="ECO:0000313" key="5">
    <source>
        <dbReference type="Proteomes" id="UP000053372"/>
    </source>
</evidence>
<dbReference type="Gene3D" id="3.90.50.10">
    <property type="entry name" value="Photosynthetic Reaction Center, subunit H, domain 2"/>
    <property type="match status" value="1"/>
</dbReference>
<evidence type="ECO:0000313" key="4">
    <source>
        <dbReference type="EMBL" id="KST65934.1"/>
    </source>
</evidence>
<name>A0A0V7ZNF4_9CYAN</name>
<dbReference type="Pfam" id="PF05239">
    <property type="entry name" value="PRC"/>
    <property type="match status" value="1"/>
</dbReference>
<dbReference type="InterPro" id="IPR052967">
    <property type="entry name" value="Stress_Response_Assoc"/>
</dbReference>
<dbReference type="Pfam" id="PF09557">
    <property type="entry name" value="DUF2382"/>
    <property type="match status" value="1"/>
</dbReference>
<dbReference type="GO" id="GO:0030077">
    <property type="term" value="C:plasma membrane light-harvesting complex"/>
    <property type="evidence" value="ECO:0007669"/>
    <property type="project" value="InterPro"/>
</dbReference>
<feature type="domain" description="PRC-barrel" evidence="2">
    <location>
        <begin position="16"/>
        <end position="87"/>
    </location>
</feature>
<dbReference type="InterPro" id="IPR014747">
    <property type="entry name" value="Bac_photo_RC_H_C"/>
</dbReference>
<dbReference type="InterPro" id="IPR011033">
    <property type="entry name" value="PRC_barrel-like_sf"/>
</dbReference>
<dbReference type="OrthoDB" id="510842at2"/>
<dbReference type="AlphaFoldDB" id="A0A0V7ZNF4"/>
<dbReference type="Proteomes" id="UP000053372">
    <property type="component" value="Unassembled WGS sequence"/>
</dbReference>
<reference evidence="4 5" key="1">
    <citation type="journal article" date="2015" name="Genome Announc.">
        <title>Draft Genome of the Euendolithic (true boring) Cyanobacterium Mastigocoleus testarum strain BC008.</title>
        <authorList>
            <person name="Guida B.S."/>
            <person name="Garcia-Pichel F."/>
        </authorList>
    </citation>
    <scope>NUCLEOTIDE SEQUENCE [LARGE SCALE GENOMIC DNA]</scope>
    <source>
        <strain evidence="4 5">BC008</strain>
    </source>
</reference>
<proteinExistence type="predicted"/>
<dbReference type="EMBL" id="LMTZ01000102">
    <property type="protein sequence ID" value="KST65934.1"/>
    <property type="molecule type" value="Genomic_DNA"/>
</dbReference>
<dbReference type="NCBIfam" id="TIGR02271">
    <property type="entry name" value="YsnF/AvaK domain"/>
    <property type="match status" value="1"/>
</dbReference>
<dbReference type="RefSeq" id="WP_027843851.1">
    <property type="nucleotide sequence ID" value="NZ_LMTZ01000102.1"/>
</dbReference>
<dbReference type="InterPro" id="IPR019060">
    <property type="entry name" value="DUF2382"/>
</dbReference>